<sequence>MIEPLYEILRLVNGDRTPTMRLVYAKLEAAKKRIFASSSKYAHMFIEIIKNRWDRQMSRDPHMAEEWWLSYGRSAPTLRDIAIKVLS</sequence>
<evidence type="ECO:0000313" key="1">
    <source>
        <dbReference type="EMBL" id="MQM08285.1"/>
    </source>
</evidence>
<dbReference type="Proteomes" id="UP000652761">
    <property type="component" value="Unassembled WGS sequence"/>
</dbReference>
<organism evidence="1 2">
    <name type="scientific">Colocasia esculenta</name>
    <name type="common">Wild taro</name>
    <name type="synonym">Arum esculentum</name>
    <dbReference type="NCBI Taxonomy" id="4460"/>
    <lineage>
        <taxon>Eukaryota</taxon>
        <taxon>Viridiplantae</taxon>
        <taxon>Streptophyta</taxon>
        <taxon>Embryophyta</taxon>
        <taxon>Tracheophyta</taxon>
        <taxon>Spermatophyta</taxon>
        <taxon>Magnoliopsida</taxon>
        <taxon>Liliopsida</taxon>
        <taxon>Araceae</taxon>
        <taxon>Aroideae</taxon>
        <taxon>Colocasieae</taxon>
        <taxon>Colocasia</taxon>
    </lineage>
</organism>
<dbReference type="AlphaFoldDB" id="A0A843WV00"/>
<reference evidence="1" key="1">
    <citation type="submission" date="2017-07" db="EMBL/GenBank/DDBJ databases">
        <title>Taro Niue Genome Assembly and Annotation.</title>
        <authorList>
            <person name="Atibalentja N."/>
            <person name="Keating K."/>
            <person name="Fields C.J."/>
        </authorList>
    </citation>
    <scope>NUCLEOTIDE SEQUENCE</scope>
    <source>
        <strain evidence="1">Niue_2</strain>
        <tissue evidence="1">Leaf</tissue>
    </source>
</reference>
<accession>A0A843WV00</accession>
<protein>
    <submittedName>
        <fullName evidence="1">Uncharacterized protein</fullName>
    </submittedName>
</protein>
<comment type="caution">
    <text evidence="1">The sequence shown here is derived from an EMBL/GenBank/DDBJ whole genome shotgun (WGS) entry which is preliminary data.</text>
</comment>
<evidence type="ECO:0000313" key="2">
    <source>
        <dbReference type="Proteomes" id="UP000652761"/>
    </source>
</evidence>
<gene>
    <name evidence="1" type="ORF">Taro_041138</name>
</gene>
<dbReference type="EMBL" id="NMUH01004083">
    <property type="protein sequence ID" value="MQM08285.1"/>
    <property type="molecule type" value="Genomic_DNA"/>
</dbReference>
<proteinExistence type="predicted"/>
<name>A0A843WV00_COLES</name>
<keyword evidence="2" id="KW-1185">Reference proteome</keyword>